<dbReference type="GeneID" id="33316592"/>
<dbReference type="PANTHER" id="PTHR40730:SF4">
    <property type="entry name" value="TRANSCRIPTIONAL REGULATOR"/>
    <property type="match status" value="1"/>
</dbReference>
<protein>
    <submittedName>
        <fullName evidence="2">Phosphomethylpyrimidine kinase</fullName>
    </submittedName>
</protein>
<accession>A0A2Z2MPQ3</accession>
<dbReference type="CDD" id="cd00093">
    <property type="entry name" value="HTH_XRE"/>
    <property type="match status" value="1"/>
</dbReference>
<keyword evidence="2" id="KW-0418">Kinase</keyword>
<gene>
    <name evidence="2" type="ORF">A3L11_00100</name>
</gene>
<dbReference type="EMBL" id="CP015103">
    <property type="protein sequence ID" value="ASJ07716.1"/>
    <property type="molecule type" value="Genomic_DNA"/>
</dbReference>
<dbReference type="OrthoDB" id="26806at2157"/>
<dbReference type="PANTHER" id="PTHR40730">
    <property type="entry name" value="TRANSCRIPTIONAL REGULATOR PROTEIN-LIKE PROTEIN"/>
    <property type="match status" value="1"/>
</dbReference>
<evidence type="ECO:0000313" key="3">
    <source>
        <dbReference type="Proteomes" id="UP000250125"/>
    </source>
</evidence>
<dbReference type="AlphaFoldDB" id="A0A2Z2MPQ3"/>
<dbReference type="Pfam" id="PF01381">
    <property type="entry name" value="HTH_3"/>
    <property type="match status" value="1"/>
</dbReference>
<reference evidence="2 3" key="1">
    <citation type="submission" date="2016-04" db="EMBL/GenBank/DDBJ databases">
        <title>Complete genome sequence of Thermococcus siculi type strain RG-20.</title>
        <authorList>
            <person name="Oger P.M."/>
        </authorList>
    </citation>
    <scope>NUCLEOTIDE SEQUENCE [LARGE SCALE GENOMIC DNA]</scope>
    <source>
        <strain evidence="2 3">RG-20</strain>
    </source>
</reference>
<dbReference type="RefSeq" id="WP_088854961.1">
    <property type="nucleotide sequence ID" value="NZ_CP015103.1"/>
</dbReference>
<dbReference type="SUPFAM" id="SSF47413">
    <property type="entry name" value="lambda repressor-like DNA-binding domains"/>
    <property type="match status" value="1"/>
</dbReference>
<dbReference type="PROSITE" id="PS50943">
    <property type="entry name" value="HTH_CROC1"/>
    <property type="match status" value="1"/>
</dbReference>
<dbReference type="SUPFAM" id="SSF53639">
    <property type="entry name" value="AraD/HMP-PK domain-like"/>
    <property type="match status" value="1"/>
</dbReference>
<dbReference type="InterPro" id="IPR019293">
    <property type="entry name" value="ThiN"/>
</dbReference>
<dbReference type="GO" id="GO:0003677">
    <property type="term" value="F:DNA binding"/>
    <property type="evidence" value="ECO:0007669"/>
    <property type="project" value="InterPro"/>
</dbReference>
<sequence>MRTPSVYIAEELMPYLRARVAEGLYGTGMRQSQIAEYLGITQAMVSKYLSGKYKRPPKEVAEKLDSIAGEVVKVILFGGTREDVIVLITRRFFELFQSGFLCPFYSAYSGVSEELCRAMFLAYRDRGEVLEVLNLALGELSRVDAFPSLIPEVRSNFAYSLPSPRGPEDVAAIPGRITTAKGRIFALPPEFGASSFTAGILVEVGRIKPEIRSVLNIRHGKDVEEALNSAGFSVARVRTGGLPEGDAVKAIASAFKSESPDAVIDEGGLGVEPLVYIFGRDPFEVVDKLKKLVSALETTE</sequence>
<dbReference type="Gene3D" id="1.10.260.40">
    <property type="entry name" value="lambda repressor-like DNA-binding domains"/>
    <property type="match status" value="1"/>
</dbReference>
<keyword evidence="2" id="KW-0808">Transferase</keyword>
<dbReference type="Proteomes" id="UP000250125">
    <property type="component" value="Chromosome"/>
</dbReference>
<evidence type="ECO:0000259" key="1">
    <source>
        <dbReference type="PROSITE" id="PS50943"/>
    </source>
</evidence>
<name>A0A2Z2MPQ3_9EURY</name>
<keyword evidence="3" id="KW-1185">Reference proteome</keyword>
<dbReference type="InterPro" id="IPR001387">
    <property type="entry name" value="Cro/C1-type_HTH"/>
</dbReference>
<dbReference type="KEGG" id="tsl:A3L11_00100"/>
<dbReference type="InterPro" id="IPR010982">
    <property type="entry name" value="Lambda_DNA-bd_dom_sf"/>
</dbReference>
<feature type="domain" description="HTH cro/C1-type" evidence="1">
    <location>
        <begin position="28"/>
        <end position="64"/>
    </location>
</feature>
<dbReference type="GO" id="GO:0016301">
    <property type="term" value="F:kinase activity"/>
    <property type="evidence" value="ECO:0007669"/>
    <property type="project" value="UniProtKB-KW"/>
</dbReference>
<proteinExistence type="predicted"/>
<dbReference type="InterPro" id="IPR036409">
    <property type="entry name" value="Aldolase_II/adducin_N_sf"/>
</dbReference>
<dbReference type="Gene3D" id="3.40.225.10">
    <property type="entry name" value="Class II aldolase/adducin N-terminal domain"/>
    <property type="match status" value="1"/>
</dbReference>
<organism evidence="2 3">
    <name type="scientific">Thermococcus siculi</name>
    <dbReference type="NCBI Taxonomy" id="72803"/>
    <lineage>
        <taxon>Archaea</taxon>
        <taxon>Methanobacteriati</taxon>
        <taxon>Methanobacteriota</taxon>
        <taxon>Thermococci</taxon>
        <taxon>Thermococcales</taxon>
        <taxon>Thermococcaceae</taxon>
        <taxon>Thermococcus</taxon>
    </lineage>
</organism>
<evidence type="ECO:0000313" key="2">
    <source>
        <dbReference type="EMBL" id="ASJ07716.1"/>
    </source>
</evidence>
<dbReference type="Pfam" id="PF10120">
    <property type="entry name" value="ThiN"/>
    <property type="match status" value="1"/>
</dbReference>